<dbReference type="InterPro" id="IPR018610">
    <property type="entry name" value="UVSSA"/>
</dbReference>
<feature type="region of interest" description="Disordered" evidence="10">
    <location>
        <begin position="391"/>
        <end position="450"/>
    </location>
</feature>
<comment type="similarity">
    <text evidence="2">Belongs to the UVSSA family.</text>
</comment>
<dbReference type="PANTHER" id="PTHR28670:SF1">
    <property type="entry name" value="UV-STIMULATED SCAFFOLD PROTEIN A"/>
    <property type="match status" value="1"/>
</dbReference>
<keyword evidence="8" id="KW-0175">Coiled coil</keyword>
<organism evidence="12 13">
    <name type="scientific">Acanthosepion pharaonis</name>
    <name type="common">Pharaoh cuttlefish</name>
    <name type="synonym">Sepia pharaonis</name>
    <dbReference type="NCBI Taxonomy" id="158019"/>
    <lineage>
        <taxon>Eukaryota</taxon>
        <taxon>Metazoa</taxon>
        <taxon>Spiralia</taxon>
        <taxon>Lophotrochozoa</taxon>
        <taxon>Mollusca</taxon>
        <taxon>Cephalopoda</taxon>
        <taxon>Coleoidea</taxon>
        <taxon>Decapodiformes</taxon>
        <taxon>Sepiida</taxon>
        <taxon>Sepiina</taxon>
        <taxon>Sepiidae</taxon>
        <taxon>Acanthosepion</taxon>
    </lineage>
</organism>
<evidence type="ECO:0000256" key="4">
    <source>
        <dbReference type="ARBA" id="ARBA00022723"/>
    </source>
</evidence>
<dbReference type="EMBL" id="CAHIKZ030005110">
    <property type="protein sequence ID" value="CAE1319628.1"/>
    <property type="molecule type" value="Genomic_DNA"/>
</dbReference>
<feature type="compositionally biased region" description="Acidic residues" evidence="10">
    <location>
        <begin position="393"/>
        <end position="406"/>
    </location>
</feature>
<proteinExistence type="inferred from homology"/>
<dbReference type="Pfam" id="PF09740">
    <property type="entry name" value="DUF2043"/>
    <property type="match status" value="1"/>
</dbReference>
<dbReference type="GO" id="GO:0005694">
    <property type="term" value="C:chromosome"/>
    <property type="evidence" value="ECO:0007669"/>
    <property type="project" value="UniProtKB-SubCell"/>
</dbReference>
<evidence type="ECO:0000256" key="7">
    <source>
        <dbReference type="ARBA" id="ARBA00022833"/>
    </source>
</evidence>
<comment type="caution">
    <text evidence="12">The sequence shown here is derived from an EMBL/GenBank/DDBJ whole genome shotgun (WGS) entry which is preliminary data.</text>
</comment>
<feature type="region of interest" description="Disordered" evidence="10">
    <location>
        <begin position="242"/>
        <end position="283"/>
    </location>
</feature>
<keyword evidence="4" id="KW-0479">Metal-binding</keyword>
<feature type="domain" description="UV-stimulated scaffold protein A C-terminal" evidence="11">
    <location>
        <begin position="558"/>
        <end position="662"/>
    </location>
</feature>
<comment type="subcellular location">
    <subcellularLocation>
        <location evidence="1">Chromosome</location>
    </subcellularLocation>
</comment>
<evidence type="ECO:0000256" key="8">
    <source>
        <dbReference type="ARBA" id="ARBA00023054"/>
    </source>
</evidence>
<dbReference type="GO" id="GO:0009411">
    <property type="term" value="P:response to UV"/>
    <property type="evidence" value="ECO:0007669"/>
    <property type="project" value="InterPro"/>
</dbReference>
<dbReference type="Pfam" id="PF20867">
    <property type="entry name" value="UVSSA_N"/>
    <property type="match status" value="1"/>
</dbReference>
<accession>A0A812ECC0</accession>
<evidence type="ECO:0000256" key="3">
    <source>
        <dbReference type="ARBA" id="ARBA00022454"/>
    </source>
</evidence>
<keyword evidence="5" id="KW-0227">DNA damage</keyword>
<evidence type="ECO:0000256" key="1">
    <source>
        <dbReference type="ARBA" id="ARBA00004286"/>
    </source>
</evidence>
<evidence type="ECO:0000256" key="6">
    <source>
        <dbReference type="ARBA" id="ARBA00022771"/>
    </source>
</evidence>
<evidence type="ECO:0000256" key="2">
    <source>
        <dbReference type="ARBA" id="ARBA00009240"/>
    </source>
</evidence>
<dbReference type="AlphaFoldDB" id="A0A812ECC0"/>
<name>A0A812ECC0_ACAPH</name>
<feature type="compositionally biased region" description="Polar residues" evidence="10">
    <location>
        <begin position="509"/>
        <end position="518"/>
    </location>
</feature>
<dbReference type="GO" id="GO:0000993">
    <property type="term" value="F:RNA polymerase II complex binding"/>
    <property type="evidence" value="ECO:0007669"/>
    <property type="project" value="TreeGrafter"/>
</dbReference>
<protein>
    <submittedName>
        <fullName evidence="12">UVSSA</fullName>
    </submittedName>
</protein>
<evidence type="ECO:0000256" key="10">
    <source>
        <dbReference type="SAM" id="MobiDB-lite"/>
    </source>
</evidence>
<keyword evidence="6" id="KW-0863">Zinc-finger</keyword>
<keyword evidence="9" id="KW-0234">DNA repair</keyword>
<evidence type="ECO:0000256" key="5">
    <source>
        <dbReference type="ARBA" id="ARBA00022763"/>
    </source>
</evidence>
<dbReference type="OrthoDB" id="5594015at2759"/>
<dbReference type="GO" id="GO:0008270">
    <property type="term" value="F:zinc ion binding"/>
    <property type="evidence" value="ECO:0007669"/>
    <property type="project" value="UniProtKB-KW"/>
</dbReference>
<evidence type="ECO:0000313" key="12">
    <source>
        <dbReference type="EMBL" id="CAE1319628.1"/>
    </source>
</evidence>
<evidence type="ECO:0000259" key="11">
    <source>
        <dbReference type="Pfam" id="PF09740"/>
    </source>
</evidence>
<feature type="compositionally biased region" description="Basic and acidic residues" evidence="10">
    <location>
        <begin position="263"/>
        <end position="276"/>
    </location>
</feature>
<gene>
    <name evidence="12" type="ORF">SPHA_69946</name>
</gene>
<evidence type="ECO:0000313" key="13">
    <source>
        <dbReference type="Proteomes" id="UP000597762"/>
    </source>
</evidence>
<reference evidence="12" key="1">
    <citation type="submission" date="2021-01" db="EMBL/GenBank/DDBJ databases">
        <authorList>
            <person name="Li R."/>
            <person name="Bekaert M."/>
        </authorList>
    </citation>
    <scope>NUCLEOTIDE SEQUENCE</scope>
    <source>
        <strain evidence="12">Farmed</strain>
    </source>
</reference>
<keyword evidence="3" id="KW-0158">Chromosome</keyword>
<dbReference type="Proteomes" id="UP000597762">
    <property type="component" value="Unassembled WGS sequence"/>
</dbReference>
<sequence>MNNHHPRNKKMISAHKNIGTMESNVSDLNMELCEEMSNYVEKLTTSGKQTLDEDILKKFKKICKKSDSYVLHAYHLLMVQLCKDHAEIRRSAFQIIDQLFQRSHCFREKLVSEFQTFFELTIEIDPEQPLPPPKAVARNLKVDALKAIQQWNQKFGPGYKKLTLGYNFLKNCKMIDFNDIQARSVVERMREQEKERKKELHLQRKREKITKEIEESKSQIDSCLVEAENCFQLLLPTPDSFFIPEVNTDDDNEPDGTDEDKDNAESLERENSKSSDSEDNDFEDVAEGFSTSDLVKDHGLGSATYNLTIDVNSEVNIKETDDNRDLMNSLKDSYCLICRKYLPTVTRWLQGLSQSGANDILVKQIIDLKTSLTETKTKYGKLKFLKAVKTNPDSDDDDDDFEEVEEKEGYEPEIPAHLRKEYGLDPVASKSASSAGQSVKKPHTEPSRPLVKKFISSDVLKKPVKITPRHWSINADIRPEDVTDPTSMAATVAKWKKELEQNTMEEKPSTSSSQQDCEPSTSSGISHPSTSKLRNQSTGSVKKEIIVGDRKKEEMLKMAPFVPFGPDLASWENPNNVEVPMIIKYDSLHRFWAPKEAECTASEQDIALLKNRSFSFVGEFEPVKWKCRAPMPNGTLCPRMDRIKCPFHGKIIGRDNMGRPTNKEDAERLAKDEAAKNGWQDKELQRDIEAALGIDLGSDRDLCVEKGKGKGKGKRKKKKEEVNLTDIKTPRNSVHDRLQKKLFKASTLKRVNAVLDIMDAKKSKDKFGNQFHYAHSHI</sequence>
<keyword evidence="7" id="KW-0862">Zinc</keyword>
<evidence type="ECO:0000256" key="9">
    <source>
        <dbReference type="ARBA" id="ARBA00023204"/>
    </source>
</evidence>
<feature type="compositionally biased region" description="Acidic residues" evidence="10">
    <location>
        <begin position="247"/>
        <end position="262"/>
    </location>
</feature>
<feature type="compositionally biased region" description="Basic and acidic residues" evidence="10">
    <location>
        <begin position="407"/>
        <end position="423"/>
    </location>
</feature>
<feature type="compositionally biased region" description="Low complexity" evidence="10">
    <location>
        <begin position="519"/>
        <end position="531"/>
    </location>
</feature>
<keyword evidence="13" id="KW-1185">Reference proteome</keyword>
<dbReference type="InterPro" id="IPR049408">
    <property type="entry name" value="UVSSA_N_a-solenoid_rpt"/>
</dbReference>
<feature type="region of interest" description="Disordered" evidence="10">
    <location>
        <begin position="501"/>
        <end position="543"/>
    </location>
</feature>
<dbReference type="GO" id="GO:0006283">
    <property type="term" value="P:transcription-coupled nucleotide-excision repair"/>
    <property type="evidence" value="ECO:0007669"/>
    <property type="project" value="TreeGrafter"/>
</dbReference>
<dbReference type="InterPro" id="IPR049431">
    <property type="entry name" value="UVSSA_C"/>
</dbReference>
<dbReference type="PANTHER" id="PTHR28670">
    <property type="entry name" value="UV-STIMULATED SCAFFOLD PROTEIN A"/>
    <property type="match status" value="1"/>
</dbReference>